<gene>
    <name evidence="9" type="ORF">H6P81_005478</name>
</gene>
<keyword evidence="3" id="KW-0963">Cytoplasm</keyword>
<reference evidence="9 10" key="1">
    <citation type="submission" date="2021-07" db="EMBL/GenBank/DDBJ databases">
        <title>The Aristolochia fimbriata genome: insights into angiosperm evolution, floral development and chemical biosynthesis.</title>
        <authorList>
            <person name="Jiao Y."/>
        </authorList>
    </citation>
    <scope>NUCLEOTIDE SEQUENCE [LARGE SCALE GENOMIC DNA]</scope>
    <source>
        <strain evidence="9">IBCAS-2021</strain>
        <tissue evidence="9">Leaf</tissue>
    </source>
</reference>
<feature type="region of interest" description="Disordered" evidence="7">
    <location>
        <begin position="1"/>
        <end position="23"/>
    </location>
</feature>
<evidence type="ECO:0000313" key="9">
    <source>
        <dbReference type="EMBL" id="KAG9452574.1"/>
    </source>
</evidence>
<feature type="coiled-coil region" evidence="6">
    <location>
        <begin position="316"/>
        <end position="350"/>
    </location>
</feature>
<name>A0AAV7EW02_ARIFI</name>
<evidence type="ECO:0000256" key="5">
    <source>
        <dbReference type="ARBA" id="ARBA00023212"/>
    </source>
</evidence>
<dbReference type="GO" id="GO:0000226">
    <property type="term" value="P:microtubule cytoskeleton organization"/>
    <property type="evidence" value="ECO:0007669"/>
    <property type="project" value="InterPro"/>
</dbReference>
<sequence>MSSESDGAAEEETEYGDEYLHLLRSPSPSNASLLCSLVESCLRKEKDGEEEAEHGDRTSTSSKAFRSFSDPPRFLSVVCVVLQFAGVAAVDPVEITMGREVVDECTEQDYVTYSNGDAHGTPNEIAPTKDEIQGSEEKIVETDQEICVEKSEANGYEVKECTEDSVDVTNVSQDGRDMAAVENNLEDIVSGEKVDKSEVQKPNNHKKSTSPAKVASKTANTLNARPTCTVPQPFALATDKRASAGARPANLQSPSIKKTQHASPFPSRKPLQPDNAKHPDEEDACSVASSTAASVRTLKSKITFASAPTFRVSERAEKRKEFYTKLEEKHQALEAERSQCEARTKEEREAALKQLRKSLTFKANPMPSFYHEGPPPKVELKKIPTTRAKSPKLGRRKSCSDAVNPPSCGKQYRHSMGSLKEENKNTVNNMRSGNSVKDGPKLVRASTKALSNKATGDRNVDIAVQS</sequence>
<dbReference type="InterPro" id="IPR027329">
    <property type="entry name" value="TPX2_C"/>
</dbReference>
<feature type="region of interest" description="Disordered" evidence="7">
    <location>
        <begin position="447"/>
        <end position="466"/>
    </location>
</feature>
<dbReference type="PANTHER" id="PTHR46372">
    <property type="entry name" value="PROTEIN WVD2-LIKE 3"/>
    <property type="match status" value="1"/>
</dbReference>
<dbReference type="GO" id="GO:0005874">
    <property type="term" value="C:microtubule"/>
    <property type="evidence" value="ECO:0007669"/>
    <property type="project" value="UniProtKB-KW"/>
</dbReference>
<dbReference type="GO" id="GO:0008017">
    <property type="term" value="F:microtubule binding"/>
    <property type="evidence" value="ECO:0007669"/>
    <property type="project" value="InterPro"/>
</dbReference>
<evidence type="ECO:0000256" key="4">
    <source>
        <dbReference type="ARBA" id="ARBA00022701"/>
    </source>
</evidence>
<evidence type="ECO:0000256" key="2">
    <source>
        <dbReference type="ARBA" id="ARBA00005885"/>
    </source>
</evidence>
<dbReference type="InterPro" id="IPR044806">
    <property type="entry name" value="WVD2/WDL1-4"/>
</dbReference>
<protein>
    <recommendedName>
        <fullName evidence="8">TPX2 C-terminal domain-containing protein</fullName>
    </recommendedName>
</protein>
<feature type="compositionally biased region" description="Polar residues" evidence="7">
    <location>
        <begin position="425"/>
        <end position="435"/>
    </location>
</feature>
<evidence type="ECO:0000259" key="8">
    <source>
        <dbReference type="Pfam" id="PF06886"/>
    </source>
</evidence>
<feature type="compositionally biased region" description="Acidic residues" evidence="7">
    <location>
        <begin position="7"/>
        <end position="17"/>
    </location>
</feature>
<feature type="domain" description="TPX2 C-terminal" evidence="8">
    <location>
        <begin position="309"/>
        <end position="383"/>
    </location>
</feature>
<feature type="region of interest" description="Disordered" evidence="7">
    <location>
        <begin position="385"/>
        <end position="441"/>
    </location>
</feature>
<organism evidence="9 10">
    <name type="scientific">Aristolochia fimbriata</name>
    <name type="common">White veined hardy Dutchman's pipe vine</name>
    <dbReference type="NCBI Taxonomy" id="158543"/>
    <lineage>
        <taxon>Eukaryota</taxon>
        <taxon>Viridiplantae</taxon>
        <taxon>Streptophyta</taxon>
        <taxon>Embryophyta</taxon>
        <taxon>Tracheophyta</taxon>
        <taxon>Spermatophyta</taxon>
        <taxon>Magnoliopsida</taxon>
        <taxon>Magnoliidae</taxon>
        <taxon>Piperales</taxon>
        <taxon>Aristolochiaceae</taxon>
        <taxon>Aristolochia</taxon>
    </lineage>
</organism>
<evidence type="ECO:0000256" key="1">
    <source>
        <dbReference type="ARBA" id="ARBA00004245"/>
    </source>
</evidence>
<evidence type="ECO:0000256" key="3">
    <source>
        <dbReference type="ARBA" id="ARBA00022490"/>
    </source>
</evidence>
<feature type="compositionally biased region" description="Polar residues" evidence="7">
    <location>
        <begin position="217"/>
        <end position="230"/>
    </location>
</feature>
<feature type="region of interest" description="Disordered" evidence="7">
    <location>
        <begin position="45"/>
        <end position="65"/>
    </location>
</feature>
<evidence type="ECO:0000256" key="6">
    <source>
        <dbReference type="SAM" id="Coils"/>
    </source>
</evidence>
<dbReference type="Pfam" id="PF06886">
    <property type="entry name" value="TPX2"/>
    <property type="match status" value="1"/>
</dbReference>
<dbReference type="EMBL" id="JAINDJ010000003">
    <property type="protein sequence ID" value="KAG9452574.1"/>
    <property type="molecule type" value="Genomic_DNA"/>
</dbReference>
<comment type="subcellular location">
    <subcellularLocation>
        <location evidence="1">Cytoplasm</location>
        <location evidence="1">Cytoskeleton</location>
    </subcellularLocation>
</comment>
<feature type="region of interest" description="Disordered" evidence="7">
    <location>
        <begin position="188"/>
        <end position="288"/>
    </location>
</feature>
<keyword evidence="5" id="KW-0206">Cytoskeleton</keyword>
<dbReference type="PANTHER" id="PTHR46372:SF2">
    <property type="entry name" value="PROTEIN WVD2-LIKE 3"/>
    <property type="match status" value="1"/>
</dbReference>
<dbReference type="Proteomes" id="UP000825729">
    <property type="component" value="Unassembled WGS sequence"/>
</dbReference>
<dbReference type="AlphaFoldDB" id="A0AAV7EW02"/>
<keyword evidence="4" id="KW-0493">Microtubule</keyword>
<evidence type="ECO:0000256" key="7">
    <source>
        <dbReference type="SAM" id="MobiDB-lite"/>
    </source>
</evidence>
<evidence type="ECO:0000313" key="10">
    <source>
        <dbReference type="Proteomes" id="UP000825729"/>
    </source>
</evidence>
<comment type="similarity">
    <text evidence="2">Belongs to the TPX2 family.</text>
</comment>
<accession>A0AAV7EW02</accession>
<keyword evidence="10" id="KW-1185">Reference proteome</keyword>
<keyword evidence="6" id="KW-0175">Coiled coil</keyword>
<comment type="caution">
    <text evidence="9">The sequence shown here is derived from an EMBL/GenBank/DDBJ whole genome shotgun (WGS) entry which is preliminary data.</text>
</comment>
<feature type="compositionally biased region" description="Basic and acidic residues" evidence="7">
    <location>
        <begin position="190"/>
        <end position="199"/>
    </location>
</feature>
<proteinExistence type="inferred from homology"/>